<dbReference type="Proteomes" id="UP000091820">
    <property type="component" value="Unassembled WGS sequence"/>
</dbReference>
<protein>
    <submittedName>
        <fullName evidence="2">Uncharacterized protein</fullName>
    </submittedName>
</protein>
<keyword evidence="3" id="KW-1185">Reference proteome</keyword>
<proteinExistence type="predicted"/>
<keyword evidence="1" id="KW-0812">Transmembrane</keyword>
<feature type="transmembrane region" description="Helical" evidence="1">
    <location>
        <begin position="63"/>
        <end position="82"/>
    </location>
</feature>
<reference evidence="3" key="1">
    <citation type="submission" date="2014-03" db="EMBL/GenBank/DDBJ databases">
        <authorList>
            <person name="Aksoy S."/>
            <person name="Warren W."/>
            <person name="Wilson R.K."/>
        </authorList>
    </citation>
    <scope>NUCLEOTIDE SEQUENCE [LARGE SCALE GENOMIC DNA]</scope>
    <source>
        <strain evidence="3">IAEA</strain>
    </source>
</reference>
<reference evidence="2" key="2">
    <citation type="submission" date="2020-05" db="UniProtKB">
        <authorList>
            <consortium name="EnsemblMetazoa"/>
        </authorList>
    </citation>
    <scope>IDENTIFICATION</scope>
    <source>
        <strain evidence="2">IAEA</strain>
    </source>
</reference>
<dbReference type="AlphaFoldDB" id="A0A1A9WJX6"/>
<keyword evidence="1" id="KW-0472">Membrane</keyword>
<organism evidence="2 3">
    <name type="scientific">Glossina brevipalpis</name>
    <dbReference type="NCBI Taxonomy" id="37001"/>
    <lineage>
        <taxon>Eukaryota</taxon>
        <taxon>Metazoa</taxon>
        <taxon>Ecdysozoa</taxon>
        <taxon>Arthropoda</taxon>
        <taxon>Hexapoda</taxon>
        <taxon>Insecta</taxon>
        <taxon>Pterygota</taxon>
        <taxon>Neoptera</taxon>
        <taxon>Endopterygota</taxon>
        <taxon>Diptera</taxon>
        <taxon>Brachycera</taxon>
        <taxon>Muscomorpha</taxon>
        <taxon>Hippoboscoidea</taxon>
        <taxon>Glossinidae</taxon>
        <taxon>Glossina</taxon>
    </lineage>
</organism>
<dbReference type="VEuPathDB" id="VectorBase:GBRI022465"/>
<evidence type="ECO:0000313" key="3">
    <source>
        <dbReference type="Proteomes" id="UP000091820"/>
    </source>
</evidence>
<evidence type="ECO:0000256" key="1">
    <source>
        <dbReference type="SAM" id="Phobius"/>
    </source>
</evidence>
<dbReference type="EnsemblMetazoa" id="GBRI022465-RA">
    <property type="protein sequence ID" value="GBRI022465-PA"/>
    <property type="gene ID" value="GBRI022465"/>
</dbReference>
<evidence type="ECO:0000313" key="2">
    <source>
        <dbReference type="EnsemblMetazoa" id="GBRI022465-PA"/>
    </source>
</evidence>
<name>A0A1A9WJX6_9MUSC</name>
<keyword evidence="1" id="KW-1133">Transmembrane helix</keyword>
<sequence>MAQALAGSTCNTARVLDVVSSIQTVSTSCIRREHVQQRAVVVSIVVSKHDNNLQNAFMNVQQVQVVVVVVVVLLIQLGINSFRYALSLTISALAPSQKFDMEKFSKILSVLNGSK</sequence>
<accession>A0A1A9WJX6</accession>